<dbReference type="Proteomes" id="UP000288859">
    <property type="component" value="Unassembled WGS sequence"/>
</dbReference>
<evidence type="ECO:0000256" key="2">
    <source>
        <dbReference type="ARBA" id="ARBA00023002"/>
    </source>
</evidence>
<comment type="caution">
    <text evidence="4">The sequence shown here is derived from an EMBL/GenBank/DDBJ whole genome shotgun (WGS) entry which is preliminary data.</text>
</comment>
<dbReference type="InterPro" id="IPR014710">
    <property type="entry name" value="RmlC-like_jellyroll"/>
</dbReference>
<gene>
    <name evidence="4" type="ORF">B0A52_07351</name>
</gene>
<keyword evidence="2" id="KW-0560">Oxidoreductase</keyword>
<dbReference type="PANTHER" id="PTHR41517">
    <property type="entry name" value="1,2-DIOXYGENASE PROTEIN-RELATED"/>
    <property type="match status" value="1"/>
</dbReference>
<evidence type="ECO:0000313" key="5">
    <source>
        <dbReference type="Proteomes" id="UP000288859"/>
    </source>
</evidence>
<organism evidence="4 5">
    <name type="scientific">Exophiala mesophila</name>
    <name type="common">Black yeast-like fungus</name>
    <dbReference type="NCBI Taxonomy" id="212818"/>
    <lineage>
        <taxon>Eukaryota</taxon>
        <taxon>Fungi</taxon>
        <taxon>Dikarya</taxon>
        <taxon>Ascomycota</taxon>
        <taxon>Pezizomycotina</taxon>
        <taxon>Eurotiomycetes</taxon>
        <taxon>Chaetothyriomycetidae</taxon>
        <taxon>Chaetothyriales</taxon>
        <taxon>Herpotrichiellaceae</taxon>
        <taxon>Exophiala</taxon>
    </lineage>
</organism>
<dbReference type="InterPro" id="IPR047183">
    <property type="entry name" value="GDO-like"/>
</dbReference>
<reference evidence="4 5" key="1">
    <citation type="submission" date="2017-03" db="EMBL/GenBank/DDBJ databases">
        <title>Genomes of endolithic fungi from Antarctica.</title>
        <authorList>
            <person name="Coleine C."/>
            <person name="Masonjones S."/>
            <person name="Stajich J.E."/>
        </authorList>
    </citation>
    <scope>NUCLEOTIDE SEQUENCE [LARGE SCALE GENOMIC DNA]</scope>
    <source>
        <strain evidence="4 5">CCFEE 6314</strain>
    </source>
</reference>
<keyword evidence="1" id="KW-0223">Dioxygenase</keyword>
<proteinExistence type="predicted"/>
<dbReference type="OrthoDB" id="2205143at2759"/>
<dbReference type="CDD" id="cd02216">
    <property type="entry name" value="cupin_GDO-like_N"/>
    <property type="match status" value="1"/>
</dbReference>
<dbReference type="AlphaFoldDB" id="A0A438MX73"/>
<feature type="domain" description="Cupin type-2" evidence="3">
    <location>
        <begin position="89"/>
        <end position="156"/>
    </location>
</feature>
<dbReference type="PANTHER" id="PTHR41517:SF1">
    <property type="entry name" value="CUPIN"/>
    <property type="match status" value="1"/>
</dbReference>
<evidence type="ECO:0000313" key="4">
    <source>
        <dbReference type="EMBL" id="RVX68351.1"/>
    </source>
</evidence>
<dbReference type="Pfam" id="PF07883">
    <property type="entry name" value="Cupin_2"/>
    <property type="match status" value="1"/>
</dbReference>
<dbReference type="InterPro" id="IPR013096">
    <property type="entry name" value="Cupin_2"/>
</dbReference>
<evidence type="ECO:0000256" key="1">
    <source>
        <dbReference type="ARBA" id="ARBA00022964"/>
    </source>
</evidence>
<dbReference type="Gene3D" id="2.60.120.10">
    <property type="entry name" value="Jelly Rolls"/>
    <property type="match status" value="1"/>
</dbReference>
<name>A0A438MX73_EXOME</name>
<evidence type="ECO:0000259" key="3">
    <source>
        <dbReference type="Pfam" id="PF07883"/>
    </source>
</evidence>
<sequence length="316" mass="35478">MATNGDANAFYGQLSDHHVQPLWTAMKAMVTPQPSPKAQVAIWKYSDMRPLLLEAGRVVTSEKAERRVLMLTNPALKPPFTTDTVYAGLQLIKPGETAPAHRHRSFALRFIIEGSRAFTAVEGARIYMEAGDVILTPQWQWHDHGHEGTDPMIWLDGLDLPLYHHLPTHFAEPYTDSRYPSKPVSETPLRFPWNSMKNKLDDQGTDWALEHYRDASGDYISGTLGAHAERVAAGKTSPVRRDTCAYIYHVHAGSGHSKITTANGQTSTVTWNKHDTFSVPAWSRIAHRASTDENAYFFVLSDRPLLEKLEMYAAKL</sequence>
<dbReference type="EMBL" id="NAJM01000038">
    <property type="protein sequence ID" value="RVX68351.1"/>
    <property type="molecule type" value="Genomic_DNA"/>
</dbReference>
<dbReference type="InterPro" id="IPR011051">
    <property type="entry name" value="RmlC_Cupin_sf"/>
</dbReference>
<dbReference type="VEuPathDB" id="FungiDB:PV10_07603"/>
<protein>
    <recommendedName>
        <fullName evidence="3">Cupin type-2 domain-containing protein</fullName>
    </recommendedName>
</protein>
<dbReference type="SUPFAM" id="SSF51182">
    <property type="entry name" value="RmlC-like cupins"/>
    <property type="match status" value="1"/>
</dbReference>
<accession>A0A438MX73</accession>
<dbReference type="GO" id="GO:0051213">
    <property type="term" value="F:dioxygenase activity"/>
    <property type="evidence" value="ECO:0007669"/>
    <property type="project" value="UniProtKB-KW"/>
</dbReference>